<dbReference type="EMBL" id="FMZV01000005">
    <property type="protein sequence ID" value="SDD14079.1"/>
    <property type="molecule type" value="Genomic_DNA"/>
</dbReference>
<dbReference type="AlphaFoldDB" id="A0A1G6SB50"/>
<dbReference type="Proteomes" id="UP000199628">
    <property type="component" value="Unassembled WGS sequence"/>
</dbReference>
<evidence type="ECO:0000313" key="3">
    <source>
        <dbReference type="Proteomes" id="UP000199628"/>
    </source>
</evidence>
<feature type="chain" id="PRO_5011602885" evidence="1">
    <location>
        <begin position="26"/>
        <end position="103"/>
    </location>
</feature>
<keyword evidence="3" id="KW-1185">Reference proteome</keyword>
<sequence length="103" mass="11515">MRYTGVMKHLIAFCWFLVCSGMAWATSPIAEILCEPTEVLHDRLNHRFASERTATGLRGPEQIMEVWTDSRGDWTMVVTYATGLSCIVAMGEAWTPAPPRDPA</sequence>
<feature type="signal peptide" evidence="1">
    <location>
        <begin position="1"/>
        <end position="25"/>
    </location>
</feature>
<proteinExistence type="predicted"/>
<dbReference type="STRING" id="639004.SAMN04488239_105229"/>
<organism evidence="2 3">
    <name type="scientific">Ruegeria marina</name>
    <dbReference type="NCBI Taxonomy" id="639004"/>
    <lineage>
        <taxon>Bacteria</taxon>
        <taxon>Pseudomonadati</taxon>
        <taxon>Pseudomonadota</taxon>
        <taxon>Alphaproteobacteria</taxon>
        <taxon>Rhodobacterales</taxon>
        <taxon>Roseobacteraceae</taxon>
        <taxon>Ruegeria</taxon>
    </lineage>
</organism>
<evidence type="ECO:0000256" key="1">
    <source>
        <dbReference type="SAM" id="SignalP"/>
    </source>
</evidence>
<accession>A0A1G6SB50</accession>
<name>A0A1G6SB50_9RHOB</name>
<evidence type="ECO:0000313" key="2">
    <source>
        <dbReference type="EMBL" id="SDD14079.1"/>
    </source>
</evidence>
<protein>
    <submittedName>
        <fullName evidence="2">Uncharacterized protein</fullName>
    </submittedName>
</protein>
<gene>
    <name evidence="2" type="ORF">SAMN04488239_105229</name>
</gene>
<reference evidence="3" key="1">
    <citation type="submission" date="2016-10" db="EMBL/GenBank/DDBJ databases">
        <authorList>
            <person name="Varghese N."/>
            <person name="Submissions S."/>
        </authorList>
    </citation>
    <scope>NUCLEOTIDE SEQUENCE [LARGE SCALE GENOMIC DNA]</scope>
    <source>
        <strain evidence="3">CGMCC 1.9108</strain>
    </source>
</reference>
<dbReference type="RefSeq" id="WP_245706449.1">
    <property type="nucleotide sequence ID" value="NZ_FMZV01000005.1"/>
</dbReference>
<keyword evidence="1" id="KW-0732">Signal</keyword>